<comment type="catalytic activity">
    <reaction evidence="1">
        <text>(S)-3-amino-2-methylpropanoate + 2-oxoglutarate = 2-methyl-3-oxopropanoate + L-glutamate</text>
        <dbReference type="Rhea" id="RHEA:13993"/>
        <dbReference type="ChEBI" id="CHEBI:16810"/>
        <dbReference type="ChEBI" id="CHEBI:29985"/>
        <dbReference type="ChEBI" id="CHEBI:57700"/>
        <dbReference type="ChEBI" id="CHEBI:58655"/>
        <dbReference type="EC" id="2.6.1.22"/>
    </reaction>
</comment>
<dbReference type="NCBIfam" id="TIGR00700">
    <property type="entry name" value="GABAtrnsam"/>
    <property type="match status" value="1"/>
</dbReference>
<evidence type="ECO:0000256" key="8">
    <source>
        <dbReference type="ARBA" id="ARBA00022679"/>
    </source>
</evidence>
<evidence type="ECO:0000256" key="2">
    <source>
        <dbReference type="ARBA" id="ARBA00001933"/>
    </source>
</evidence>
<dbReference type="SUPFAM" id="SSF53383">
    <property type="entry name" value="PLP-dependent transferases"/>
    <property type="match status" value="1"/>
</dbReference>
<gene>
    <name evidence="17" type="primary">gabT</name>
    <name evidence="17" type="ORF">GCM10010430_68880</name>
</gene>
<evidence type="ECO:0000256" key="5">
    <source>
        <dbReference type="ARBA" id="ARBA00012876"/>
    </source>
</evidence>
<dbReference type="InterPro" id="IPR015424">
    <property type="entry name" value="PyrdxlP-dep_Trfase"/>
</dbReference>
<evidence type="ECO:0000256" key="12">
    <source>
        <dbReference type="ARBA" id="ARBA00030857"/>
    </source>
</evidence>
<dbReference type="InterPro" id="IPR015422">
    <property type="entry name" value="PyrdxlP-dep_Trfase_small"/>
</dbReference>
<keyword evidence="7" id="KW-0032">Aminotransferase</keyword>
<evidence type="ECO:0000256" key="14">
    <source>
        <dbReference type="ARBA" id="ARBA00048021"/>
    </source>
</evidence>
<dbReference type="PIRSF" id="PIRSF000521">
    <property type="entry name" value="Transaminase_4ab_Lys_Orn"/>
    <property type="match status" value="1"/>
</dbReference>
<comment type="catalytic activity">
    <reaction evidence="14">
        <text>4-aminobutanoate + 2-oxoglutarate = succinate semialdehyde + L-glutamate</text>
        <dbReference type="Rhea" id="RHEA:23352"/>
        <dbReference type="ChEBI" id="CHEBI:16810"/>
        <dbReference type="ChEBI" id="CHEBI:29985"/>
        <dbReference type="ChEBI" id="CHEBI:57706"/>
        <dbReference type="ChEBI" id="CHEBI:59888"/>
        <dbReference type="EC" id="2.6.1.19"/>
    </reaction>
</comment>
<dbReference type="Gene3D" id="3.90.1150.10">
    <property type="entry name" value="Aspartate Aminotransferase, domain 1"/>
    <property type="match status" value="1"/>
</dbReference>
<evidence type="ECO:0000256" key="10">
    <source>
        <dbReference type="ARBA" id="ARBA00029760"/>
    </source>
</evidence>
<evidence type="ECO:0000256" key="13">
    <source>
        <dbReference type="ARBA" id="ARBA00031787"/>
    </source>
</evidence>
<dbReference type="EC" id="2.6.1.19" evidence="6"/>
<comment type="cofactor">
    <cofactor evidence="2">
        <name>pyridoxal 5'-phosphate</name>
        <dbReference type="ChEBI" id="CHEBI:597326"/>
    </cofactor>
</comment>
<evidence type="ECO:0000256" key="11">
    <source>
        <dbReference type="ARBA" id="ARBA00030204"/>
    </source>
</evidence>
<dbReference type="NCBIfam" id="NF004714">
    <property type="entry name" value="PRK06058.1"/>
    <property type="match status" value="1"/>
</dbReference>
<keyword evidence="18" id="KW-1185">Reference proteome</keyword>
<organism evidence="17 18">
    <name type="scientific">Kitasatospora cystarginea</name>
    <dbReference type="NCBI Taxonomy" id="58350"/>
    <lineage>
        <taxon>Bacteria</taxon>
        <taxon>Bacillati</taxon>
        <taxon>Actinomycetota</taxon>
        <taxon>Actinomycetes</taxon>
        <taxon>Kitasatosporales</taxon>
        <taxon>Streptomycetaceae</taxon>
        <taxon>Kitasatospora</taxon>
    </lineage>
</organism>
<dbReference type="EC" id="2.6.1.22" evidence="5"/>
<evidence type="ECO:0000256" key="6">
    <source>
        <dbReference type="ARBA" id="ARBA00012912"/>
    </source>
</evidence>
<evidence type="ECO:0000256" key="7">
    <source>
        <dbReference type="ARBA" id="ARBA00022576"/>
    </source>
</evidence>
<evidence type="ECO:0000256" key="4">
    <source>
        <dbReference type="ARBA" id="ARBA00008954"/>
    </source>
</evidence>
<dbReference type="InterPro" id="IPR015421">
    <property type="entry name" value="PyrdxlP-dep_Trfase_major"/>
</dbReference>
<evidence type="ECO:0000313" key="18">
    <source>
        <dbReference type="Proteomes" id="UP001500305"/>
    </source>
</evidence>
<evidence type="ECO:0000256" key="3">
    <source>
        <dbReference type="ARBA" id="ARBA00005176"/>
    </source>
</evidence>
<dbReference type="RefSeq" id="WP_344640497.1">
    <property type="nucleotide sequence ID" value="NZ_BAAATR010000046.1"/>
</dbReference>
<keyword evidence="9 16" id="KW-0663">Pyridoxal phosphate</keyword>
<name>A0ABP5RVK4_9ACTN</name>
<dbReference type="CDD" id="cd00610">
    <property type="entry name" value="OAT_like"/>
    <property type="match status" value="1"/>
</dbReference>
<dbReference type="InterPro" id="IPR004632">
    <property type="entry name" value="4NH2But_aminotransferase_bac"/>
</dbReference>
<dbReference type="Gene3D" id="3.40.640.10">
    <property type="entry name" value="Type I PLP-dependent aspartate aminotransferase-like (Major domain)"/>
    <property type="match status" value="1"/>
</dbReference>
<sequence>MSAATPLPQERRLVTAIPGPKSQELQARKLGAVAAGVGTTLPVYVTRAGGGVLEDVDGNSLIDFGSGIAVTNVGNSAEAVVAKASEQLAAFTHTCFMVTPYEGYVAVAEQLNELTPGDHEKRTALFNSGAEAVENAVKIARAYTKRTAVVVFDHGYHGRTNLTMGLTAKNMPYKQGFGPFAPEIYRVPVAYPYRWLTGAENCAAEAAAQAIDMINKQIGAENVAAIIIEPIQGEGGFIEPAKGFLPKIVEFAKANGIVFVADEIQTGFCRTGQWFACEDEGIVPDLITTAKGIAGGLPLAAVTGRAEIMDAAHAGGLGGTYGGNPVACAAALGAIETMKEQDLNGKAQRIGEIMLGRLRAMQEKFDIIGEVRGRGAMIAIELVNPGTKDANPEATAAIAKACHAEGLVVLTAGTYGNVLRFLPPLVMPEHLLTEGLDILEGAFSIGGAFTGA</sequence>
<comment type="pathway">
    <text evidence="3">Amino-acid degradation; 4-aminobutanoate degradation.</text>
</comment>
<dbReference type="Pfam" id="PF00202">
    <property type="entry name" value="Aminotran_3"/>
    <property type="match status" value="1"/>
</dbReference>
<dbReference type="EMBL" id="BAAATR010000046">
    <property type="protein sequence ID" value="GAA2273139.1"/>
    <property type="molecule type" value="Genomic_DNA"/>
</dbReference>
<evidence type="ECO:0000256" key="1">
    <source>
        <dbReference type="ARBA" id="ARBA00001750"/>
    </source>
</evidence>
<dbReference type="PANTHER" id="PTHR11986">
    <property type="entry name" value="AMINOTRANSFERASE CLASS III"/>
    <property type="match status" value="1"/>
</dbReference>
<dbReference type="InterPro" id="IPR005814">
    <property type="entry name" value="Aminotrans_3"/>
</dbReference>
<comment type="similarity">
    <text evidence="4 16">Belongs to the class-III pyridoxal-phosphate-dependent aminotransferase family.</text>
</comment>
<accession>A0ABP5RVK4</accession>
<dbReference type="InterPro" id="IPR049704">
    <property type="entry name" value="Aminotrans_3_PPA_site"/>
</dbReference>
<evidence type="ECO:0000256" key="15">
    <source>
        <dbReference type="ARBA" id="ARBA00050054"/>
    </source>
</evidence>
<evidence type="ECO:0000256" key="9">
    <source>
        <dbReference type="ARBA" id="ARBA00022898"/>
    </source>
</evidence>
<comment type="caution">
    <text evidence="17">The sequence shown here is derived from an EMBL/GenBank/DDBJ whole genome shotgun (WGS) entry which is preliminary data.</text>
</comment>
<keyword evidence="8" id="KW-0808">Transferase</keyword>
<protein>
    <recommendedName>
        <fullName evidence="12">(S)-3-amino-2-methylpropionate transaminase</fullName>
        <ecNumber evidence="6">2.6.1.19</ecNumber>
        <ecNumber evidence="5">2.6.1.22</ecNumber>
    </recommendedName>
    <alternativeName>
        <fullName evidence="13">GABA aminotransferase</fullName>
    </alternativeName>
    <alternativeName>
        <fullName evidence="11">Gamma-amino-N-butyrate transaminase</fullName>
    </alternativeName>
    <alternativeName>
        <fullName evidence="15">Glutamate:succinic semialdehyde transaminase</fullName>
    </alternativeName>
    <alternativeName>
        <fullName evidence="10">L-AIBAT</fullName>
    </alternativeName>
</protein>
<dbReference type="InterPro" id="IPR050103">
    <property type="entry name" value="Class-III_PLP-dep_AT"/>
</dbReference>
<evidence type="ECO:0000256" key="16">
    <source>
        <dbReference type="RuleBase" id="RU003560"/>
    </source>
</evidence>
<proteinExistence type="inferred from homology"/>
<evidence type="ECO:0000313" key="17">
    <source>
        <dbReference type="EMBL" id="GAA2273139.1"/>
    </source>
</evidence>
<reference evidence="18" key="1">
    <citation type="journal article" date="2019" name="Int. J. Syst. Evol. Microbiol.">
        <title>The Global Catalogue of Microorganisms (GCM) 10K type strain sequencing project: providing services to taxonomists for standard genome sequencing and annotation.</title>
        <authorList>
            <consortium name="The Broad Institute Genomics Platform"/>
            <consortium name="The Broad Institute Genome Sequencing Center for Infectious Disease"/>
            <person name="Wu L."/>
            <person name="Ma J."/>
        </authorList>
    </citation>
    <scope>NUCLEOTIDE SEQUENCE [LARGE SCALE GENOMIC DNA]</scope>
    <source>
        <strain evidence="18">JCM 7356</strain>
    </source>
</reference>
<dbReference type="Proteomes" id="UP001500305">
    <property type="component" value="Unassembled WGS sequence"/>
</dbReference>
<dbReference type="PROSITE" id="PS00600">
    <property type="entry name" value="AA_TRANSFER_CLASS_3"/>
    <property type="match status" value="1"/>
</dbReference>
<dbReference type="PANTHER" id="PTHR11986:SF58">
    <property type="entry name" value="LEUCINE_METHIONINE RACEMASE"/>
    <property type="match status" value="1"/>
</dbReference>